<accession>A0A344THL0</accession>
<evidence type="ECO:0000313" key="2">
    <source>
        <dbReference type="Proteomes" id="UP000251993"/>
    </source>
</evidence>
<reference evidence="1 2" key="1">
    <citation type="submission" date="2018-07" db="EMBL/GenBank/DDBJ databases">
        <title>Genome sequencing of Runella.</title>
        <authorList>
            <person name="Baek M.-G."/>
            <person name="Yi H."/>
        </authorList>
    </citation>
    <scope>NUCLEOTIDE SEQUENCE [LARGE SCALE GENOMIC DNA]</scope>
    <source>
        <strain evidence="1 2">HYN0085</strain>
    </source>
</reference>
<dbReference type="EMBL" id="CP030850">
    <property type="protein sequence ID" value="AXE18131.1"/>
    <property type="molecule type" value="Genomic_DNA"/>
</dbReference>
<name>A0A344THL0_9BACT</name>
<keyword evidence="2" id="KW-1185">Reference proteome</keyword>
<dbReference type="Pfam" id="PF20126">
    <property type="entry name" value="TumE"/>
    <property type="match status" value="1"/>
</dbReference>
<evidence type="ECO:0000313" key="1">
    <source>
        <dbReference type="EMBL" id="AXE18131.1"/>
    </source>
</evidence>
<dbReference type="AlphaFoldDB" id="A0A344THL0"/>
<proteinExistence type="predicted"/>
<dbReference type="InterPro" id="IPR045397">
    <property type="entry name" value="TumE-like"/>
</dbReference>
<protein>
    <submittedName>
        <fullName evidence="1">Uncharacterized protein</fullName>
    </submittedName>
</protein>
<dbReference type="KEGG" id="run:DR864_10475"/>
<dbReference type="RefSeq" id="WP_114066916.1">
    <property type="nucleotide sequence ID" value="NZ_CP030850.1"/>
</dbReference>
<dbReference type="OrthoDB" id="959390at2"/>
<dbReference type="Proteomes" id="UP000251993">
    <property type="component" value="Chromosome"/>
</dbReference>
<sequence>MPLPDLAAFDAIITKSILIKELITPRIHILRYKVELVAGSILYVKEVTVFEENKIDYAYQWQRPDASLILRWDNAHDYPHLSTSPFHKHVDSETNILPSEPMTIEKVLAYISSQLSEG</sequence>
<organism evidence="1 2">
    <name type="scientific">Runella rosea</name>
    <dbReference type="NCBI Taxonomy" id="2259595"/>
    <lineage>
        <taxon>Bacteria</taxon>
        <taxon>Pseudomonadati</taxon>
        <taxon>Bacteroidota</taxon>
        <taxon>Cytophagia</taxon>
        <taxon>Cytophagales</taxon>
        <taxon>Spirosomataceae</taxon>
        <taxon>Runella</taxon>
    </lineage>
</organism>
<gene>
    <name evidence="1" type="ORF">DR864_10475</name>
</gene>